<gene>
    <name evidence="7" type="ORF">ACFFNY_27980</name>
</gene>
<dbReference type="Pfam" id="PF06803">
    <property type="entry name" value="DUF1232"/>
    <property type="match status" value="1"/>
</dbReference>
<keyword evidence="8" id="KW-1185">Reference proteome</keyword>
<evidence type="ECO:0000256" key="3">
    <source>
        <dbReference type="ARBA" id="ARBA00022989"/>
    </source>
</evidence>
<dbReference type="Gene3D" id="1.10.260.40">
    <property type="entry name" value="lambda repressor-like DNA-binding domains"/>
    <property type="match status" value="1"/>
</dbReference>
<organism evidence="7 8">
    <name type="scientific">Paenibacillus hodogayensis</name>
    <dbReference type="NCBI Taxonomy" id="279208"/>
    <lineage>
        <taxon>Bacteria</taxon>
        <taxon>Bacillati</taxon>
        <taxon>Bacillota</taxon>
        <taxon>Bacilli</taxon>
        <taxon>Bacillales</taxon>
        <taxon>Paenibacillaceae</taxon>
        <taxon>Paenibacillus</taxon>
    </lineage>
</organism>
<evidence type="ECO:0000256" key="2">
    <source>
        <dbReference type="ARBA" id="ARBA00022692"/>
    </source>
</evidence>
<dbReference type="CDD" id="cd00093">
    <property type="entry name" value="HTH_XRE"/>
    <property type="match status" value="1"/>
</dbReference>
<name>A0ABV5W4D8_9BACL</name>
<evidence type="ECO:0000313" key="8">
    <source>
        <dbReference type="Proteomes" id="UP001589619"/>
    </source>
</evidence>
<dbReference type="Proteomes" id="UP001589619">
    <property type="component" value="Unassembled WGS sequence"/>
</dbReference>
<dbReference type="EMBL" id="JBHMAG010000018">
    <property type="protein sequence ID" value="MFB9755434.1"/>
    <property type="molecule type" value="Genomic_DNA"/>
</dbReference>
<dbReference type="InterPro" id="IPR010982">
    <property type="entry name" value="Lambda_DNA-bd_dom_sf"/>
</dbReference>
<evidence type="ECO:0000256" key="4">
    <source>
        <dbReference type="ARBA" id="ARBA00023136"/>
    </source>
</evidence>
<evidence type="ECO:0000256" key="5">
    <source>
        <dbReference type="SAM" id="MobiDB-lite"/>
    </source>
</evidence>
<feature type="domain" description="HTH cro/C1-type" evidence="6">
    <location>
        <begin position="29"/>
        <end position="83"/>
    </location>
</feature>
<evidence type="ECO:0000313" key="7">
    <source>
        <dbReference type="EMBL" id="MFB9755434.1"/>
    </source>
</evidence>
<dbReference type="RefSeq" id="WP_344908405.1">
    <property type="nucleotide sequence ID" value="NZ_BAAAYO010000006.1"/>
</dbReference>
<accession>A0ABV5W4D8</accession>
<dbReference type="SUPFAM" id="SSF47413">
    <property type="entry name" value="lambda repressor-like DNA-binding domains"/>
    <property type="match status" value="1"/>
</dbReference>
<evidence type="ECO:0000256" key="1">
    <source>
        <dbReference type="ARBA" id="ARBA00004127"/>
    </source>
</evidence>
<keyword evidence="3" id="KW-1133">Transmembrane helix</keyword>
<dbReference type="InterPro" id="IPR010652">
    <property type="entry name" value="DUF1232"/>
</dbReference>
<protein>
    <submittedName>
        <fullName evidence="7">DUF1232 domain-containing protein</fullName>
    </submittedName>
</protein>
<sequence length="234" mass="25654">MANDLNDPNDFNDSNGRVGGNGERLGELLKTLLQERSLSMRKLGGLTGIDVATISRIAAGKQAAKAGQLQKIADNLNVPVGLLLEASGLKLNGPDAPSDLQRSVDSIQETLAGSDWFDVRYTTVQVERELANYERYARTEEGRRLIHDGFAAKMQQVDGMGPFIEHLQTMYETFSKTGTSEDERALLGSALLYFILSTDIIPDYLFPIGYLDDAIAVHLTLRRLAQMSGSETDT</sequence>
<comment type="caution">
    <text evidence="7">The sequence shown here is derived from an EMBL/GenBank/DDBJ whole genome shotgun (WGS) entry which is preliminary data.</text>
</comment>
<keyword evidence="4" id="KW-0472">Membrane</keyword>
<keyword evidence="2" id="KW-0812">Transmembrane</keyword>
<comment type="subcellular location">
    <subcellularLocation>
        <location evidence="1">Endomembrane system</location>
        <topology evidence="1">Multi-pass membrane protein</topology>
    </subcellularLocation>
</comment>
<feature type="region of interest" description="Disordered" evidence="5">
    <location>
        <begin position="1"/>
        <end position="22"/>
    </location>
</feature>
<evidence type="ECO:0000259" key="6">
    <source>
        <dbReference type="PROSITE" id="PS50943"/>
    </source>
</evidence>
<reference evidence="7 8" key="1">
    <citation type="submission" date="2024-09" db="EMBL/GenBank/DDBJ databases">
        <authorList>
            <person name="Sun Q."/>
            <person name="Mori K."/>
        </authorList>
    </citation>
    <scope>NUCLEOTIDE SEQUENCE [LARGE SCALE GENOMIC DNA]</scope>
    <source>
        <strain evidence="7 8">JCM 12520</strain>
    </source>
</reference>
<dbReference type="Pfam" id="PF01381">
    <property type="entry name" value="HTH_3"/>
    <property type="match status" value="1"/>
</dbReference>
<dbReference type="SMART" id="SM00530">
    <property type="entry name" value="HTH_XRE"/>
    <property type="match status" value="1"/>
</dbReference>
<proteinExistence type="predicted"/>
<dbReference type="InterPro" id="IPR001387">
    <property type="entry name" value="Cro/C1-type_HTH"/>
</dbReference>
<dbReference type="PROSITE" id="PS50943">
    <property type="entry name" value="HTH_CROC1"/>
    <property type="match status" value="1"/>
</dbReference>